<keyword evidence="5" id="KW-0275">Fatty acid biosynthesis</keyword>
<feature type="binding site" evidence="4">
    <location>
        <position position="85"/>
    </location>
    <ligand>
        <name>NADP(+)</name>
        <dbReference type="ChEBI" id="CHEBI:58349"/>
    </ligand>
</feature>
<evidence type="ECO:0000313" key="7">
    <source>
        <dbReference type="EMBL" id="AKI97802.1"/>
    </source>
</evidence>
<evidence type="ECO:0000256" key="3">
    <source>
        <dbReference type="PIRSR" id="PIRSR611284-1"/>
    </source>
</evidence>
<dbReference type="InterPro" id="IPR057326">
    <property type="entry name" value="KR_dom"/>
</dbReference>
<feature type="binding site" evidence="4">
    <location>
        <position position="183"/>
    </location>
    <ligand>
        <name>NADP(+)</name>
        <dbReference type="ChEBI" id="CHEBI:58349"/>
    </ligand>
</feature>
<organism evidence="7 8">
    <name type="scientific">Kosmotoga pacifica</name>
    <dbReference type="NCBI Taxonomy" id="1330330"/>
    <lineage>
        <taxon>Bacteria</taxon>
        <taxon>Thermotogati</taxon>
        <taxon>Thermotogota</taxon>
        <taxon>Thermotogae</taxon>
        <taxon>Kosmotogales</taxon>
        <taxon>Kosmotogaceae</taxon>
        <taxon>Kosmotoga</taxon>
    </lineage>
</organism>
<dbReference type="UniPathway" id="UPA00094"/>
<keyword evidence="8" id="KW-1185">Reference proteome</keyword>
<evidence type="ECO:0000313" key="8">
    <source>
        <dbReference type="Proteomes" id="UP000035159"/>
    </source>
</evidence>
<dbReference type="GO" id="GO:0004316">
    <property type="term" value="F:3-oxoacyl-[acyl-carrier-protein] reductase (NADPH) activity"/>
    <property type="evidence" value="ECO:0007669"/>
    <property type="project" value="UniProtKB-UniRule"/>
</dbReference>
<dbReference type="PANTHER" id="PTHR42879:SF2">
    <property type="entry name" value="3-OXOACYL-[ACYL-CARRIER-PROTEIN] REDUCTASE FABG"/>
    <property type="match status" value="1"/>
</dbReference>
<dbReference type="PATRIC" id="fig|1330330.3.peg.1669"/>
<dbReference type="InterPro" id="IPR020904">
    <property type="entry name" value="Sc_DH/Rdtase_CS"/>
</dbReference>
<comment type="pathway">
    <text evidence="5">Lipid metabolism; fatty acid biosynthesis.</text>
</comment>
<dbReference type="SMART" id="SM00822">
    <property type="entry name" value="PKS_KR"/>
    <property type="match status" value="1"/>
</dbReference>
<sequence length="242" mass="26366">MSELAVVTGGSRGIGRAIVKELARAGYSVVFTYRKNREAAKALQKELEGLEVHTAMCDVTDENSVKDFAQWVLSDFGVPTALVNNAGIARDAILLRMSTRDWKEVIETNLTGSFLVTQAFLRNMLKKRKGRILFISSVSGMRGNAGQSNYAASKAGIIGFAKSLAREVAKRGLTSNVIAPGMIETDMTSTLRPEWREWLLENIPMGRFGKPEEVAKLAVFLLSDAASYITGQVFTIDGGLSI</sequence>
<evidence type="ECO:0000256" key="4">
    <source>
        <dbReference type="PIRSR" id="PIRSR611284-2"/>
    </source>
</evidence>
<dbReference type="PRINTS" id="PR00081">
    <property type="entry name" value="GDHRDH"/>
</dbReference>
<comment type="function">
    <text evidence="5">Catalyzes the NADPH-dependent reduction of beta-ketoacyl-ACP substrates to beta-hydroxyacyl-ACP products, the first reductive step in the elongation cycle of fatty acid biosynthesis.</text>
</comment>
<protein>
    <recommendedName>
        <fullName evidence="5">3-oxoacyl-[acyl-carrier-protein] reductase</fullName>
        <ecNumber evidence="5">1.1.1.100</ecNumber>
    </recommendedName>
</protein>
<dbReference type="NCBIfam" id="NF009466">
    <property type="entry name" value="PRK12826.1-2"/>
    <property type="match status" value="1"/>
</dbReference>
<dbReference type="InterPro" id="IPR050259">
    <property type="entry name" value="SDR"/>
</dbReference>
<feature type="active site" description="Proton acceptor" evidence="3">
    <location>
        <position position="150"/>
    </location>
</feature>
<feature type="binding site" evidence="4">
    <location>
        <begin position="9"/>
        <end position="12"/>
    </location>
    <ligand>
        <name>NADP(+)</name>
        <dbReference type="ChEBI" id="CHEBI:58349"/>
    </ligand>
</feature>
<dbReference type="GO" id="GO:0006633">
    <property type="term" value="P:fatty acid biosynthetic process"/>
    <property type="evidence" value="ECO:0007669"/>
    <property type="project" value="UniProtKB-UniPathway"/>
</dbReference>
<keyword evidence="5" id="KW-0444">Lipid biosynthesis</keyword>
<dbReference type="Pfam" id="PF13561">
    <property type="entry name" value="adh_short_C2"/>
    <property type="match status" value="1"/>
</dbReference>
<evidence type="ECO:0000259" key="6">
    <source>
        <dbReference type="SMART" id="SM00822"/>
    </source>
</evidence>
<comment type="catalytic activity">
    <reaction evidence="5">
        <text>a (3R)-hydroxyacyl-[ACP] + NADP(+) = a 3-oxoacyl-[ACP] + NADPH + H(+)</text>
        <dbReference type="Rhea" id="RHEA:17397"/>
        <dbReference type="Rhea" id="RHEA-COMP:9916"/>
        <dbReference type="Rhea" id="RHEA-COMP:9945"/>
        <dbReference type="ChEBI" id="CHEBI:15378"/>
        <dbReference type="ChEBI" id="CHEBI:57783"/>
        <dbReference type="ChEBI" id="CHEBI:58349"/>
        <dbReference type="ChEBI" id="CHEBI:78776"/>
        <dbReference type="ChEBI" id="CHEBI:78827"/>
        <dbReference type="EC" id="1.1.1.100"/>
    </reaction>
</comment>
<proteinExistence type="inferred from homology"/>
<dbReference type="Gene3D" id="3.40.50.720">
    <property type="entry name" value="NAD(P)-binding Rossmann-like Domain"/>
    <property type="match status" value="1"/>
</dbReference>
<dbReference type="KEGG" id="kpf:IX53_08240"/>
<dbReference type="InterPro" id="IPR011284">
    <property type="entry name" value="3oxo_ACP_reduc"/>
</dbReference>
<dbReference type="EMBL" id="CP011232">
    <property type="protein sequence ID" value="AKI97802.1"/>
    <property type="molecule type" value="Genomic_DNA"/>
</dbReference>
<dbReference type="NCBIfam" id="TIGR01830">
    <property type="entry name" value="3oxo_ACP_reduc"/>
    <property type="match status" value="1"/>
</dbReference>
<feature type="binding site" evidence="4">
    <location>
        <begin position="150"/>
        <end position="154"/>
    </location>
    <ligand>
        <name>NADP(+)</name>
        <dbReference type="ChEBI" id="CHEBI:58349"/>
    </ligand>
</feature>
<feature type="domain" description="Ketoreductase" evidence="6">
    <location>
        <begin position="3"/>
        <end position="186"/>
    </location>
</feature>
<evidence type="ECO:0000256" key="1">
    <source>
        <dbReference type="ARBA" id="ARBA00006484"/>
    </source>
</evidence>
<dbReference type="OrthoDB" id="9803333at2"/>
<dbReference type="Proteomes" id="UP000035159">
    <property type="component" value="Chromosome"/>
</dbReference>
<keyword evidence="4 5" id="KW-0521">NADP</keyword>
<comment type="similarity">
    <text evidence="1 5">Belongs to the short-chain dehydrogenases/reductases (SDR) family.</text>
</comment>
<dbReference type="AlphaFoldDB" id="A0A0G2Z8A6"/>
<evidence type="ECO:0000256" key="5">
    <source>
        <dbReference type="RuleBase" id="RU366074"/>
    </source>
</evidence>
<keyword evidence="5" id="KW-0443">Lipid metabolism</keyword>
<keyword evidence="2 5" id="KW-0560">Oxidoreductase</keyword>
<dbReference type="STRING" id="1330330.IX53_08240"/>
<dbReference type="RefSeq" id="WP_047754937.1">
    <property type="nucleotide sequence ID" value="NZ_CAJUHA010000007.1"/>
</dbReference>
<dbReference type="PRINTS" id="PR00080">
    <property type="entry name" value="SDRFAMILY"/>
</dbReference>
<reference evidence="7 8" key="1">
    <citation type="submission" date="2015-04" db="EMBL/GenBank/DDBJ databases">
        <title>Complete Genome Sequence of Kosmotoga pacifica SLHLJ1.</title>
        <authorList>
            <person name="Jiang L.J."/>
            <person name="Shao Z.Z."/>
            <person name="Jebbar M."/>
        </authorList>
    </citation>
    <scope>NUCLEOTIDE SEQUENCE [LARGE SCALE GENOMIC DNA]</scope>
    <source>
        <strain evidence="7 8">SLHLJ1</strain>
    </source>
</reference>
<name>A0A0G2Z8A6_9BACT</name>
<comment type="subunit">
    <text evidence="5">Homotetramer.</text>
</comment>
<dbReference type="SUPFAM" id="SSF51735">
    <property type="entry name" value="NAD(P)-binding Rossmann-fold domains"/>
    <property type="match status" value="1"/>
</dbReference>
<dbReference type="InterPro" id="IPR002347">
    <property type="entry name" value="SDR_fam"/>
</dbReference>
<gene>
    <name evidence="7" type="ORF">IX53_08240</name>
</gene>
<dbReference type="PROSITE" id="PS00061">
    <property type="entry name" value="ADH_SHORT"/>
    <property type="match status" value="1"/>
</dbReference>
<dbReference type="EC" id="1.1.1.100" evidence="5"/>
<dbReference type="GO" id="GO:0051287">
    <property type="term" value="F:NAD binding"/>
    <property type="evidence" value="ECO:0007669"/>
    <property type="project" value="UniProtKB-UniRule"/>
</dbReference>
<dbReference type="PANTHER" id="PTHR42879">
    <property type="entry name" value="3-OXOACYL-(ACYL-CARRIER-PROTEIN) REDUCTASE"/>
    <property type="match status" value="1"/>
</dbReference>
<dbReference type="FunFam" id="3.40.50.720:FF:000173">
    <property type="entry name" value="3-oxoacyl-[acyl-carrier protein] reductase"/>
    <property type="match status" value="1"/>
</dbReference>
<accession>A0A0G2Z8A6</accession>
<dbReference type="CDD" id="cd05333">
    <property type="entry name" value="BKR_SDR_c"/>
    <property type="match status" value="1"/>
</dbReference>
<evidence type="ECO:0000256" key="2">
    <source>
        <dbReference type="ARBA" id="ARBA00023002"/>
    </source>
</evidence>
<dbReference type="InterPro" id="IPR036291">
    <property type="entry name" value="NAD(P)-bd_dom_sf"/>
</dbReference>
<keyword evidence="5" id="KW-0276">Fatty acid metabolism</keyword>